<dbReference type="EMBL" id="JACDQQ010000364">
    <property type="protein sequence ID" value="MBA0084086.1"/>
    <property type="molecule type" value="Genomic_DNA"/>
</dbReference>
<protein>
    <submittedName>
        <fullName evidence="1">Uncharacterized protein</fullName>
    </submittedName>
</protein>
<evidence type="ECO:0000313" key="1">
    <source>
        <dbReference type="EMBL" id="MBA0084086.1"/>
    </source>
</evidence>
<dbReference type="Proteomes" id="UP000567293">
    <property type="component" value="Unassembled WGS sequence"/>
</dbReference>
<gene>
    <name evidence="1" type="ORF">HRJ53_03735</name>
</gene>
<evidence type="ECO:0000313" key="2">
    <source>
        <dbReference type="Proteomes" id="UP000567293"/>
    </source>
</evidence>
<organism evidence="1 2">
    <name type="scientific">Candidatus Acidiferrum panamense</name>
    <dbReference type="NCBI Taxonomy" id="2741543"/>
    <lineage>
        <taxon>Bacteria</taxon>
        <taxon>Pseudomonadati</taxon>
        <taxon>Acidobacteriota</taxon>
        <taxon>Terriglobia</taxon>
        <taxon>Candidatus Acidiferrales</taxon>
        <taxon>Candidatus Acidiferrum</taxon>
    </lineage>
</organism>
<comment type="caution">
    <text evidence="1">The sequence shown here is derived from an EMBL/GenBank/DDBJ whole genome shotgun (WGS) entry which is preliminary data.</text>
</comment>
<sequence>FVEHEILYGRVLVMGLGEASKTLARELAVGRLSQIKSLDEVRPTLEGVIREVSALVPERINGNVTSCLIYREDRADSALANEASG</sequence>
<accession>A0A7V8NMK7</accession>
<keyword evidence="2" id="KW-1185">Reference proteome</keyword>
<name>A0A7V8NMK7_9BACT</name>
<reference evidence="1" key="1">
    <citation type="submission" date="2020-06" db="EMBL/GenBank/DDBJ databases">
        <title>Legume-microbial interactions unlock mineral nutrients during tropical forest succession.</title>
        <authorList>
            <person name="Epihov D.Z."/>
        </authorList>
    </citation>
    <scope>NUCLEOTIDE SEQUENCE [LARGE SCALE GENOMIC DNA]</scope>
    <source>
        <strain evidence="1">Pan2503</strain>
    </source>
</reference>
<proteinExistence type="predicted"/>
<dbReference type="AlphaFoldDB" id="A0A7V8NMK7"/>
<feature type="non-terminal residue" evidence="1">
    <location>
        <position position="1"/>
    </location>
</feature>